<dbReference type="Proteomes" id="UP000254287">
    <property type="component" value="Unassembled WGS sequence"/>
</dbReference>
<evidence type="ECO:0000313" key="1">
    <source>
        <dbReference type="EMBL" id="STC77600.1"/>
    </source>
</evidence>
<dbReference type="RefSeq" id="WP_115021886.1">
    <property type="nucleotide sequence ID" value="NZ_CP069533.1"/>
</dbReference>
<dbReference type="EMBL" id="UFXP01000002">
    <property type="protein sequence ID" value="STD79112.1"/>
    <property type="molecule type" value="Genomic_DNA"/>
</dbReference>
<gene>
    <name evidence="1" type="ORF">NCTC10289_01305</name>
    <name evidence="2" type="ORF">NCTC10289_02631</name>
</gene>
<accession>A0A376CY35</accession>
<evidence type="ECO:0000313" key="2">
    <source>
        <dbReference type="EMBL" id="STD79112.1"/>
    </source>
</evidence>
<dbReference type="EMBL" id="UFXP01000001">
    <property type="protein sequence ID" value="STC77600.1"/>
    <property type="molecule type" value="Genomic_DNA"/>
</dbReference>
<sequence>MILYGHLAEEATFTNDNETVQVPAGALIEVNGEDLADCGESWAYVREGEHFGAAAIISIHQINPA</sequence>
<evidence type="ECO:0000313" key="3">
    <source>
        <dbReference type="Proteomes" id="UP000254287"/>
    </source>
</evidence>
<protein>
    <submittedName>
        <fullName evidence="1">Uncharacterized protein</fullName>
    </submittedName>
</protein>
<organism evidence="1 3">
    <name type="scientific">Corynebacterium minutissimum</name>
    <dbReference type="NCBI Taxonomy" id="38301"/>
    <lineage>
        <taxon>Bacteria</taxon>
        <taxon>Bacillati</taxon>
        <taxon>Actinomycetota</taxon>
        <taxon>Actinomycetes</taxon>
        <taxon>Mycobacteriales</taxon>
        <taxon>Corynebacteriaceae</taxon>
        <taxon>Corynebacterium</taxon>
    </lineage>
</organism>
<name>A0A376CY35_9CORY</name>
<dbReference type="AlphaFoldDB" id="A0A376CY35"/>
<proteinExistence type="predicted"/>
<reference evidence="1 3" key="1">
    <citation type="submission" date="2018-06" db="EMBL/GenBank/DDBJ databases">
        <authorList>
            <consortium name="Pathogen Informatics"/>
            <person name="Doyle S."/>
        </authorList>
    </citation>
    <scope>NUCLEOTIDE SEQUENCE [LARGE SCALE GENOMIC DNA]</scope>
    <source>
        <strain evidence="1 3">NCTC10289</strain>
    </source>
</reference>